<protein>
    <submittedName>
        <fullName evidence="4">Signal transduction response regulator, receiver domain</fullName>
    </submittedName>
</protein>
<sequence length="122" mass="13505">MADILLIDDEAATRQFFRRTLEGAGYAVNEVSSAREGLAHLQRHAVDLVITDILMPDMDILELTWMLHQKFPRVKVVAVSSGAHDTDHCNVARFFGAHETLSKPVAVPRLLETVGRLTDPAS</sequence>
<dbReference type="InterPro" id="IPR001789">
    <property type="entry name" value="Sig_transdc_resp-reg_receiver"/>
</dbReference>
<dbReference type="PROSITE" id="PS50110">
    <property type="entry name" value="RESPONSE_REGULATORY"/>
    <property type="match status" value="1"/>
</dbReference>
<dbReference type="STRING" id="1325564.NSJP_3496"/>
<dbReference type="RefSeq" id="WP_172834397.1">
    <property type="nucleotide sequence ID" value="NZ_LT828648.1"/>
</dbReference>
<evidence type="ECO:0000313" key="5">
    <source>
        <dbReference type="Proteomes" id="UP000192042"/>
    </source>
</evidence>
<dbReference type="PANTHER" id="PTHR44591">
    <property type="entry name" value="STRESS RESPONSE REGULATOR PROTEIN 1"/>
    <property type="match status" value="1"/>
</dbReference>
<dbReference type="SUPFAM" id="SSF52172">
    <property type="entry name" value="CheY-like"/>
    <property type="match status" value="1"/>
</dbReference>
<dbReference type="KEGG" id="nja:NSJP_3496"/>
<reference evidence="4 5" key="1">
    <citation type="submission" date="2017-03" db="EMBL/GenBank/DDBJ databases">
        <authorList>
            <person name="Afonso C.L."/>
            <person name="Miller P.J."/>
            <person name="Scott M.A."/>
            <person name="Spackman E."/>
            <person name="Goraichik I."/>
            <person name="Dimitrov K.M."/>
            <person name="Suarez D.L."/>
            <person name="Swayne D.E."/>
        </authorList>
    </citation>
    <scope>NUCLEOTIDE SEQUENCE [LARGE SCALE GENOMIC DNA]</scope>
    <source>
        <strain evidence="4">Genome sequencing of Nitrospira japonica strain NJ11</strain>
    </source>
</reference>
<dbReference type="InterPro" id="IPR050595">
    <property type="entry name" value="Bact_response_regulator"/>
</dbReference>
<dbReference type="PANTHER" id="PTHR44591:SF3">
    <property type="entry name" value="RESPONSE REGULATORY DOMAIN-CONTAINING PROTEIN"/>
    <property type="match status" value="1"/>
</dbReference>
<keyword evidence="1 2" id="KW-0597">Phosphoprotein</keyword>
<dbReference type="CDD" id="cd00156">
    <property type="entry name" value="REC"/>
    <property type="match status" value="1"/>
</dbReference>
<dbReference type="AlphaFoldDB" id="A0A1W1IA71"/>
<dbReference type="SMART" id="SM00448">
    <property type="entry name" value="REC"/>
    <property type="match status" value="1"/>
</dbReference>
<dbReference type="Proteomes" id="UP000192042">
    <property type="component" value="Chromosome I"/>
</dbReference>
<dbReference type="GO" id="GO:0000160">
    <property type="term" value="P:phosphorelay signal transduction system"/>
    <property type="evidence" value="ECO:0007669"/>
    <property type="project" value="InterPro"/>
</dbReference>
<accession>A0A1W1IA71</accession>
<dbReference type="Gene3D" id="3.40.50.2300">
    <property type="match status" value="1"/>
</dbReference>
<feature type="domain" description="Response regulatory" evidence="3">
    <location>
        <begin position="3"/>
        <end position="118"/>
    </location>
</feature>
<evidence type="ECO:0000313" key="4">
    <source>
        <dbReference type="EMBL" id="SLM49663.1"/>
    </source>
</evidence>
<gene>
    <name evidence="4" type="ORF">NSJP_3496</name>
</gene>
<evidence type="ECO:0000256" key="2">
    <source>
        <dbReference type="PROSITE-ProRule" id="PRU00169"/>
    </source>
</evidence>
<evidence type="ECO:0000259" key="3">
    <source>
        <dbReference type="PROSITE" id="PS50110"/>
    </source>
</evidence>
<evidence type="ECO:0000256" key="1">
    <source>
        <dbReference type="ARBA" id="ARBA00022553"/>
    </source>
</evidence>
<name>A0A1W1IA71_9BACT</name>
<feature type="modified residue" description="4-aspartylphosphate" evidence="2">
    <location>
        <position position="52"/>
    </location>
</feature>
<dbReference type="Pfam" id="PF00072">
    <property type="entry name" value="Response_reg"/>
    <property type="match status" value="1"/>
</dbReference>
<dbReference type="InterPro" id="IPR011006">
    <property type="entry name" value="CheY-like_superfamily"/>
</dbReference>
<keyword evidence="5" id="KW-1185">Reference proteome</keyword>
<proteinExistence type="predicted"/>
<dbReference type="EMBL" id="LT828648">
    <property type="protein sequence ID" value="SLM49663.1"/>
    <property type="molecule type" value="Genomic_DNA"/>
</dbReference>
<organism evidence="4 5">
    <name type="scientific">Nitrospira japonica</name>
    <dbReference type="NCBI Taxonomy" id="1325564"/>
    <lineage>
        <taxon>Bacteria</taxon>
        <taxon>Pseudomonadati</taxon>
        <taxon>Nitrospirota</taxon>
        <taxon>Nitrospiria</taxon>
        <taxon>Nitrospirales</taxon>
        <taxon>Nitrospiraceae</taxon>
        <taxon>Nitrospira</taxon>
    </lineage>
</organism>